<reference evidence="1" key="2">
    <citation type="submission" date="2018-08" db="UniProtKB">
        <authorList>
            <consortium name="EnsemblPlants"/>
        </authorList>
    </citation>
    <scope>IDENTIFICATION</scope>
    <source>
        <strain evidence="1">Yugu1</strain>
    </source>
</reference>
<protein>
    <submittedName>
        <fullName evidence="1">Uncharacterized protein</fullName>
    </submittedName>
</protein>
<reference evidence="2" key="1">
    <citation type="journal article" date="2012" name="Nat. Biotechnol.">
        <title>Reference genome sequence of the model plant Setaria.</title>
        <authorList>
            <person name="Bennetzen J.L."/>
            <person name="Schmutz J."/>
            <person name="Wang H."/>
            <person name="Percifield R."/>
            <person name="Hawkins J."/>
            <person name="Pontaroli A.C."/>
            <person name="Estep M."/>
            <person name="Feng L."/>
            <person name="Vaughn J.N."/>
            <person name="Grimwood J."/>
            <person name="Jenkins J."/>
            <person name="Barry K."/>
            <person name="Lindquist E."/>
            <person name="Hellsten U."/>
            <person name="Deshpande S."/>
            <person name="Wang X."/>
            <person name="Wu X."/>
            <person name="Mitros T."/>
            <person name="Triplett J."/>
            <person name="Yang X."/>
            <person name="Ye C.Y."/>
            <person name="Mauro-Herrera M."/>
            <person name="Wang L."/>
            <person name="Li P."/>
            <person name="Sharma M."/>
            <person name="Sharma R."/>
            <person name="Ronald P.C."/>
            <person name="Panaud O."/>
            <person name="Kellogg E.A."/>
            <person name="Brutnell T.P."/>
            <person name="Doust A.N."/>
            <person name="Tuskan G.A."/>
            <person name="Rokhsar D."/>
            <person name="Devos K.M."/>
        </authorList>
    </citation>
    <scope>NUCLEOTIDE SEQUENCE [LARGE SCALE GENOMIC DNA]</scope>
    <source>
        <strain evidence="2">cv. Yugu1</strain>
    </source>
</reference>
<dbReference type="EnsemblPlants" id="KQL11013">
    <property type="protein sequence ID" value="KQL11013"/>
    <property type="gene ID" value="SETIT_008933mg"/>
</dbReference>
<evidence type="ECO:0000313" key="2">
    <source>
        <dbReference type="Proteomes" id="UP000004995"/>
    </source>
</evidence>
<keyword evidence="2" id="KW-1185">Reference proteome</keyword>
<proteinExistence type="predicted"/>
<evidence type="ECO:0000313" key="1">
    <source>
        <dbReference type="EnsemblPlants" id="KQL11013"/>
    </source>
</evidence>
<dbReference type="Gramene" id="KQL11013">
    <property type="protein sequence ID" value="KQL11013"/>
    <property type="gene ID" value="SETIT_008933mg"/>
</dbReference>
<dbReference type="Proteomes" id="UP000004995">
    <property type="component" value="Unassembled WGS sequence"/>
</dbReference>
<dbReference type="EMBL" id="AGNK02002557">
    <property type="status" value="NOT_ANNOTATED_CDS"/>
    <property type="molecule type" value="Genomic_DNA"/>
</dbReference>
<sequence>MYANGLLIHCLPHLAISFSGSMDPTNMILGSAYSHIIAQSLNHTISLGVGFLLHQTHLG</sequence>
<name>K3Y3Z5_SETIT</name>
<dbReference type="InParanoid" id="K3Y3Z5"/>
<dbReference type="HOGENOM" id="CLU_2965316_0_0_1"/>
<organism evidence="1 2">
    <name type="scientific">Setaria italica</name>
    <name type="common">Foxtail millet</name>
    <name type="synonym">Panicum italicum</name>
    <dbReference type="NCBI Taxonomy" id="4555"/>
    <lineage>
        <taxon>Eukaryota</taxon>
        <taxon>Viridiplantae</taxon>
        <taxon>Streptophyta</taxon>
        <taxon>Embryophyta</taxon>
        <taxon>Tracheophyta</taxon>
        <taxon>Spermatophyta</taxon>
        <taxon>Magnoliopsida</taxon>
        <taxon>Liliopsida</taxon>
        <taxon>Poales</taxon>
        <taxon>Poaceae</taxon>
        <taxon>PACMAD clade</taxon>
        <taxon>Panicoideae</taxon>
        <taxon>Panicodae</taxon>
        <taxon>Paniceae</taxon>
        <taxon>Cenchrinae</taxon>
        <taxon>Setaria</taxon>
    </lineage>
</organism>
<accession>K3Y3Z5</accession>
<dbReference type="AlphaFoldDB" id="K3Y3Z5"/>